<dbReference type="Proteomes" id="UP001519311">
    <property type="component" value="Unassembled WGS sequence"/>
</dbReference>
<sequence length="191" mass="20303">MPKTTTPALSTETTAAVFTAETLRTAAGLTADAYRPVWTGPSGEESTGQAVARHLDATIALLHQDGWARTTNYRTTHSEDLPADDDKMTVKDMLRALMRLIRDETDAPASPLSLHTALNRVGQGDHGDTDTAWIAGTVLDVVIRAHTGSDSARSAPWSERQHRTHADITALLCAGAGFARAYGPGQETAAA</sequence>
<evidence type="ECO:0000313" key="2">
    <source>
        <dbReference type="Proteomes" id="UP001519311"/>
    </source>
</evidence>
<keyword evidence="2" id="KW-1185">Reference proteome</keyword>
<evidence type="ECO:0000313" key="1">
    <source>
        <dbReference type="EMBL" id="MBP2363596.1"/>
    </source>
</evidence>
<organism evidence="1 2">
    <name type="scientific">Streptomyces clavifer</name>
    <dbReference type="NCBI Taxonomy" id="68188"/>
    <lineage>
        <taxon>Bacteria</taxon>
        <taxon>Bacillati</taxon>
        <taxon>Actinomycetota</taxon>
        <taxon>Actinomycetes</taxon>
        <taxon>Kitasatosporales</taxon>
        <taxon>Streptomycetaceae</taxon>
        <taxon>Streptomyces</taxon>
    </lineage>
</organism>
<accession>A0ABS4VIH3</accession>
<dbReference type="RefSeq" id="WP_209471522.1">
    <property type="nucleotide sequence ID" value="NZ_BMWJ01000011.1"/>
</dbReference>
<dbReference type="InterPro" id="IPR045677">
    <property type="entry name" value="DUF6197"/>
</dbReference>
<gene>
    <name evidence="1" type="ORF">JOF59_006088</name>
</gene>
<dbReference type="Pfam" id="PF19698">
    <property type="entry name" value="DUF6197"/>
    <property type="match status" value="1"/>
</dbReference>
<reference evidence="1 2" key="1">
    <citation type="submission" date="2021-03" db="EMBL/GenBank/DDBJ databases">
        <title>Sequencing the genomes of 1000 actinobacteria strains.</title>
        <authorList>
            <person name="Klenk H.-P."/>
        </authorList>
    </citation>
    <scope>NUCLEOTIDE SEQUENCE [LARGE SCALE GENOMIC DNA]</scope>
    <source>
        <strain evidence="1 2">DSM 40843</strain>
    </source>
</reference>
<protein>
    <submittedName>
        <fullName evidence="1">Uncharacterized protein</fullName>
    </submittedName>
</protein>
<name>A0ABS4VIH3_9ACTN</name>
<comment type="caution">
    <text evidence="1">The sequence shown here is derived from an EMBL/GenBank/DDBJ whole genome shotgun (WGS) entry which is preliminary data.</text>
</comment>
<dbReference type="EMBL" id="JAGINS010000002">
    <property type="protein sequence ID" value="MBP2363596.1"/>
    <property type="molecule type" value="Genomic_DNA"/>
</dbReference>
<proteinExistence type="predicted"/>